<dbReference type="RefSeq" id="WP_256539587.1">
    <property type="nucleotide sequence ID" value="NZ_JANHOH010000003.1"/>
</dbReference>
<accession>A0ABT1T4E9</accession>
<evidence type="ECO:0000313" key="1">
    <source>
        <dbReference type="EMBL" id="MCQ6959392.1"/>
    </source>
</evidence>
<comment type="caution">
    <text evidence="1">The sequence shown here is derived from an EMBL/GenBank/DDBJ whole genome shotgun (WGS) entry which is preliminary data.</text>
</comment>
<protein>
    <submittedName>
        <fullName evidence="1">Uncharacterized protein</fullName>
    </submittedName>
</protein>
<evidence type="ECO:0000313" key="2">
    <source>
        <dbReference type="Proteomes" id="UP001204376"/>
    </source>
</evidence>
<dbReference type="EMBL" id="JANHOH010000003">
    <property type="protein sequence ID" value="MCQ6959392.1"/>
    <property type="molecule type" value="Genomic_DNA"/>
</dbReference>
<name>A0ABT1T4E9_9SPHI</name>
<reference evidence="1 2" key="1">
    <citation type="submission" date="2022-07" db="EMBL/GenBank/DDBJ databases">
        <title>Mucilaginibacter sp. JC4.</title>
        <authorList>
            <person name="Le V."/>
            <person name="Ko S.-R."/>
            <person name="Ahn C.-Y."/>
            <person name="Oh H.-M."/>
        </authorList>
    </citation>
    <scope>NUCLEOTIDE SEQUENCE [LARGE SCALE GENOMIC DNA]</scope>
    <source>
        <strain evidence="1 2">JC4</strain>
    </source>
</reference>
<gene>
    <name evidence="1" type="ORF">NPE20_15555</name>
</gene>
<keyword evidence="2" id="KW-1185">Reference proteome</keyword>
<proteinExistence type="predicted"/>
<organism evidence="1 2">
    <name type="scientific">Mucilaginibacter aquariorum</name>
    <dbReference type="NCBI Taxonomy" id="2967225"/>
    <lineage>
        <taxon>Bacteria</taxon>
        <taxon>Pseudomonadati</taxon>
        <taxon>Bacteroidota</taxon>
        <taxon>Sphingobacteriia</taxon>
        <taxon>Sphingobacteriales</taxon>
        <taxon>Sphingobacteriaceae</taxon>
        <taxon>Mucilaginibacter</taxon>
    </lineage>
</organism>
<sequence>MQQRIVVLKSNYFCISQDRYCLLPTKNCQLNNGIACGPGFPLIRAQALGARPVSAFIPNAEIPFVMLNIVKHLIANMQFR</sequence>
<dbReference type="Proteomes" id="UP001204376">
    <property type="component" value="Unassembled WGS sequence"/>
</dbReference>